<dbReference type="InterPro" id="IPR013011">
    <property type="entry name" value="PTS_EIIB_2"/>
</dbReference>
<keyword evidence="1" id="KW-0808">Transferase</keyword>
<dbReference type="PROSITE" id="PS51094">
    <property type="entry name" value="PTS_EIIA_TYPE_2"/>
    <property type="match status" value="1"/>
</dbReference>
<accession>A0AAW9JWK2</accession>
<dbReference type="SUPFAM" id="SSF55804">
    <property type="entry name" value="Phoshotransferase/anion transport protein"/>
    <property type="match status" value="1"/>
</dbReference>
<dbReference type="Pfam" id="PF08279">
    <property type="entry name" value="HTH_11"/>
    <property type="match status" value="1"/>
</dbReference>
<feature type="domain" description="PTS EIIA type-2" evidence="5">
    <location>
        <begin position="537"/>
        <end position="683"/>
    </location>
</feature>
<evidence type="ECO:0000313" key="9">
    <source>
        <dbReference type="Proteomes" id="UP001290462"/>
    </source>
</evidence>
<dbReference type="Gene3D" id="1.10.10.10">
    <property type="entry name" value="Winged helix-like DNA-binding domain superfamily/Winged helix DNA-binding domain"/>
    <property type="match status" value="2"/>
</dbReference>
<feature type="domain" description="PRD" evidence="7">
    <location>
        <begin position="197"/>
        <end position="302"/>
    </location>
</feature>
<dbReference type="Proteomes" id="UP001290462">
    <property type="component" value="Unassembled WGS sequence"/>
</dbReference>
<sequence>MYFSAREKRIVEILLHNPLGVQIDYLCEEFKVSKRTIYRELSSLEGTLAQYQMKLIKEKGAGYKLIGNEVLLAELKMKLSKIKNEFDPKQRQSAITCLLLTTDEEMKMEAMALDFGVSIGTIQADLASIEEILSGFTIQVQRKKSIGISVKAPESERRQILSGVINSELNEYDFFEFLKRLEKEQLLDTLDNYFMKYIDNESLYIANHAVQSIQKRFFEKVTDSQLQQLIILLAISIHRLKLGKEITDIQYSIKETDIHQPIEIASELFADVEKLIKVNVTDHEIYFLALQIRGMNGHIQRDIFLENYDVELSFKIKELIHLVSTRIEWDFSHDTTLFYDLMAHLSAALKRSVAPIPQMNNPLLEKIKIKYTELYQILEESLASVFPETVFLLNEVAYIVIHFASTYEKKSKTKKLSVLVICSSGIGTAKILENRLKKNIPEINEVLISRIAQLDSLELGSFDLILSTIFLSGFRAEYKVITPLLLEEEIRDIQLYIKSNFTSTTFLTKDTRQQINTTNDQIESFQEVYKGMKVANQILENFDIKAVRYSQTLESTINEICQSLEGLILTDAKVVASKLMGRLKQAPIGIPETNLALFHCISSEIKFPYFSIYEIKEPLSIIGMDRTSIKVKRILLLLGPEPLSDYDQKVLGEISASIIESNLNMELYNSGARDEIYRLLSKLFLIELTKYK</sequence>
<dbReference type="Gene3D" id="1.10.1790.10">
    <property type="entry name" value="PRD domain"/>
    <property type="match status" value="2"/>
</dbReference>
<evidence type="ECO:0000256" key="3">
    <source>
        <dbReference type="ARBA" id="ARBA00023015"/>
    </source>
</evidence>
<feature type="domain" description="PRD" evidence="7">
    <location>
        <begin position="307"/>
        <end position="413"/>
    </location>
</feature>
<dbReference type="InterPro" id="IPR016152">
    <property type="entry name" value="PTrfase/Anion_transptr"/>
</dbReference>
<comment type="caution">
    <text evidence="8">The sequence shown here is derived from an EMBL/GenBank/DDBJ whole genome shotgun (WGS) entry which is preliminary data.</text>
</comment>
<dbReference type="Pfam" id="PF00874">
    <property type="entry name" value="PRD"/>
    <property type="match status" value="2"/>
</dbReference>
<dbReference type="PROSITE" id="PS51372">
    <property type="entry name" value="PRD_2"/>
    <property type="match status" value="2"/>
</dbReference>
<dbReference type="PANTHER" id="PTHR30185">
    <property type="entry name" value="CRYPTIC BETA-GLUCOSIDE BGL OPERON ANTITERMINATOR"/>
    <property type="match status" value="1"/>
</dbReference>
<gene>
    <name evidence="8" type="ORF">RAK27_05080</name>
</gene>
<dbReference type="EMBL" id="JAVBVO010000003">
    <property type="protein sequence ID" value="MDZ5758025.1"/>
    <property type="molecule type" value="Genomic_DNA"/>
</dbReference>
<dbReference type="PROSITE" id="PS51099">
    <property type="entry name" value="PTS_EIIB_TYPE_2"/>
    <property type="match status" value="1"/>
</dbReference>
<dbReference type="SUPFAM" id="SSF46785">
    <property type="entry name" value="Winged helix' DNA-binding domain"/>
    <property type="match status" value="1"/>
</dbReference>
<evidence type="ECO:0000313" key="8">
    <source>
        <dbReference type="EMBL" id="MDZ5758025.1"/>
    </source>
</evidence>
<dbReference type="GO" id="GO:0009401">
    <property type="term" value="P:phosphoenolpyruvate-dependent sugar phosphotransferase system"/>
    <property type="evidence" value="ECO:0007669"/>
    <property type="project" value="InterPro"/>
</dbReference>
<evidence type="ECO:0000256" key="4">
    <source>
        <dbReference type="ARBA" id="ARBA00023163"/>
    </source>
</evidence>
<evidence type="ECO:0000256" key="1">
    <source>
        <dbReference type="ARBA" id="ARBA00022679"/>
    </source>
</evidence>
<dbReference type="InterPro" id="IPR036390">
    <property type="entry name" value="WH_DNA-bd_sf"/>
</dbReference>
<dbReference type="Pfam" id="PF00359">
    <property type="entry name" value="PTS_EIIA_2"/>
    <property type="match status" value="1"/>
</dbReference>
<feature type="domain" description="PTS EIIB type-2" evidence="6">
    <location>
        <begin position="416"/>
        <end position="505"/>
    </location>
</feature>
<keyword evidence="3" id="KW-0805">Transcription regulation</keyword>
<dbReference type="InterPro" id="IPR002178">
    <property type="entry name" value="PTS_EIIA_type-2_dom"/>
</dbReference>
<dbReference type="InterPro" id="IPR036388">
    <property type="entry name" value="WH-like_DNA-bd_sf"/>
</dbReference>
<reference evidence="8" key="1">
    <citation type="submission" date="2023-08" db="EMBL/GenBank/DDBJ databases">
        <title>Genomic characterization of piscicolin 126 produced by Carnobacterium maltaromaticum CM22 strain isolated from salmon (Salmo salar).</title>
        <authorList>
            <person name="Gonzalez-Gragera E."/>
            <person name="Garcia-Lopez J.D."/>
            <person name="Teso-Perez C."/>
            <person name="Gimenez-Hernandez I."/>
            <person name="Peralta-Sanchez J.M."/>
            <person name="Valdivia E."/>
            <person name="Montalban-Lopez M."/>
            <person name="Martin-Platero A.M."/>
            <person name="Banos A."/>
            <person name="Martinez-Bueno M."/>
        </authorList>
    </citation>
    <scope>NUCLEOTIDE SEQUENCE</scope>
    <source>
        <strain evidence="8">CM22</strain>
    </source>
</reference>
<dbReference type="InterPro" id="IPR050661">
    <property type="entry name" value="BglG_antiterminators"/>
</dbReference>
<evidence type="ECO:0000259" key="7">
    <source>
        <dbReference type="PROSITE" id="PS51372"/>
    </source>
</evidence>
<dbReference type="GO" id="GO:0006355">
    <property type="term" value="P:regulation of DNA-templated transcription"/>
    <property type="evidence" value="ECO:0007669"/>
    <property type="project" value="InterPro"/>
</dbReference>
<dbReference type="SUPFAM" id="SSF63520">
    <property type="entry name" value="PTS-regulatory domain, PRD"/>
    <property type="match status" value="2"/>
</dbReference>
<dbReference type="InterPro" id="IPR036634">
    <property type="entry name" value="PRD_sf"/>
</dbReference>
<dbReference type="InterPro" id="IPR011608">
    <property type="entry name" value="PRD"/>
</dbReference>
<name>A0AAW9JWK2_CARML</name>
<keyword evidence="2" id="KW-0677">Repeat</keyword>
<dbReference type="AlphaFoldDB" id="A0AAW9JWK2"/>
<evidence type="ECO:0000256" key="2">
    <source>
        <dbReference type="ARBA" id="ARBA00022737"/>
    </source>
</evidence>
<proteinExistence type="predicted"/>
<dbReference type="SUPFAM" id="SSF52794">
    <property type="entry name" value="PTS system IIB component-like"/>
    <property type="match status" value="1"/>
</dbReference>
<dbReference type="InterPro" id="IPR013196">
    <property type="entry name" value="HTH_11"/>
</dbReference>
<dbReference type="GO" id="GO:0008982">
    <property type="term" value="F:protein-N(PI)-phosphohistidine-sugar phosphotransferase activity"/>
    <property type="evidence" value="ECO:0007669"/>
    <property type="project" value="InterPro"/>
</dbReference>
<dbReference type="RefSeq" id="WP_322808613.1">
    <property type="nucleotide sequence ID" value="NZ_JAVBVO010000003.1"/>
</dbReference>
<keyword evidence="4" id="KW-0804">Transcription</keyword>
<dbReference type="CDD" id="cd05568">
    <property type="entry name" value="PTS_IIB_bgl_like"/>
    <property type="match status" value="1"/>
</dbReference>
<dbReference type="PANTHER" id="PTHR30185:SF18">
    <property type="entry name" value="TRANSCRIPTIONAL REGULATOR MTLR"/>
    <property type="match status" value="1"/>
</dbReference>
<organism evidence="8 9">
    <name type="scientific">Carnobacterium maltaromaticum</name>
    <name type="common">Carnobacterium piscicola</name>
    <dbReference type="NCBI Taxonomy" id="2751"/>
    <lineage>
        <taxon>Bacteria</taxon>
        <taxon>Bacillati</taxon>
        <taxon>Bacillota</taxon>
        <taxon>Bacilli</taxon>
        <taxon>Lactobacillales</taxon>
        <taxon>Carnobacteriaceae</taxon>
        <taxon>Carnobacterium</taxon>
    </lineage>
</organism>
<protein>
    <submittedName>
        <fullName evidence="8">PRD domain-containing protein</fullName>
    </submittedName>
</protein>
<evidence type="ECO:0000259" key="5">
    <source>
        <dbReference type="PROSITE" id="PS51094"/>
    </source>
</evidence>
<dbReference type="InterPro" id="IPR036095">
    <property type="entry name" value="PTS_EIIB-like_sf"/>
</dbReference>
<dbReference type="Gene3D" id="3.40.930.10">
    <property type="entry name" value="Mannitol-specific EII, Chain A"/>
    <property type="match status" value="1"/>
</dbReference>
<evidence type="ECO:0000259" key="6">
    <source>
        <dbReference type="PROSITE" id="PS51099"/>
    </source>
</evidence>